<dbReference type="Proteomes" id="UP000324222">
    <property type="component" value="Unassembled WGS sequence"/>
</dbReference>
<protein>
    <submittedName>
        <fullName evidence="1">Uncharacterized protein</fullName>
    </submittedName>
</protein>
<name>A0A5B7KBD0_PORTR</name>
<reference evidence="1 2" key="1">
    <citation type="submission" date="2019-05" db="EMBL/GenBank/DDBJ databases">
        <title>Another draft genome of Portunus trituberculatus and its Hox gene families provides insights of decapod evolution.</title>
        <authorList>
            <person name="Jeong J.-H."/>
            <person name="Song I."/>
            <person name="Kim S."/>
            <person name="Choi T."/>
            <person name="Kim D."/>
            <person name="Ryu S."/>
            <person name="Kim W."/>
        </authorList>
    </citation>
    <scope>NUCLEOTIDE SEQUENCE [LARGE SCALE GENOMIC DNA]</scope>
    <source>
        <tissue evidence="1">Muscle</tissue>
    </source>
</reference>
<gene>
    <name evidence="1" type="ORF">E2C01_099596</name>
</gene>
<dbReference type="EMBL" id="VSRR010138700">
    <property type="protein sequence ID" value="MPD03937.1"/>
    <property type="molecule type" value="Genomic_DNA"/>
</dbReference>
<comment type="caution">
    <text evidence="1">The sequence shown here is derived from an EMBL/GenBank/DDBJ whole genome shotgun (WGS) entry which is preliminary data.</text>
</comment>
<keyword evidence="2" id="KW-1185">Reference proteome</keyword>
<dbReference type="AlphaFoldDB" id="A0A5B7KBD0"/>
<accession>A0A5B7KBD0</accession>
<sequence>MVYRAMCLKSAVSWRHRSSPPCHDIKEVTGMQTNKRNRQVMISQLSKDLKLKVVRTAARKETGQACVT</sequence>
<evidence type="ECO:0000313" key="1">
    <source>
        <dbReference type="EMBL" id="MPD03937.1"/>
    </source>
</evidence>
<proteinExistence type="predicted"/>
<evidence type="ECO:0000313" key="2">
    <source>
        <dbReference type="Proteomes" id="UP000324222"/>
    </source>
</evidence>
<organism evidence="1 2">
    <name type="scientific">Portunus trituberculatus</name>
    <name type="common">Swimming crab</name>
    <name type="synonym">Neptunus trituberculatus</name>
    <dbReference type="NCBI Taxonomy" id="210409"/>
    <lineage>
        <taxon>Eukaryota</taxon>
        <taxon>Metazoa</taxon>
        <taxon>Ecdysozoa</taxon>
        <taxon>Arthropoda</taxon>
        <taxon>Crustacea</taxon>
        <taxon>Multicrustacea</taxon>
        <taxon>Malacostraca</taxon>
        <taxon>Eumalacostraca</taxon>
        <taxon>Eucarida</taxon>
        <taxon>Decapoda</taxon>
        <taxon>Pleocyemata</taxon>
        <taxon>Brachyura</taxon>
        <taxon>Eubrachyura</taxon>
        <taxon>Portunoidea</taxon>
        <taxon>Portunidae</taxon>
        <taxon>Portuninae</taxon>
        <taxon>Portunus</taxon>
    </lineage>
</organism>